<evidence type="ECO:0000313" key="3">
    <source>
        <dbReference type="Proteomes" id="UP000182977"/>
    </source>
</evidence>
<feature type="region of interest" description="Disordered" evidence="1">
    <location>
        <begin position="1"/>
        <end position="66"/>
    </location>
</feature>
<evidence type="ECO:0000256" key="1">
    <source>
        <dbReference type="SAM" id="MobiDB-lite"/>
    </source>
</evidence>
<organism evidence="2 3">
    <name type="scientific">Jiangella alkaliphila</name>
    <dbReference type="NCBI Taxonomy" id="419479"/>
    <lineage>
        <taxon>Bacteria</taxon>
        <taxon>Bacillati</taxon>
        <taxon>Actinomycetota</taxon>
        <taxon>Actinomycetes</taxon>
        <taxon>Jiangellales</taxon>
        <taxon>Jiangellaceae</taxon>
        <taxon>Jiangella</taxon>
    </lineage>
</organism>
<sequence>MQLTACSGSTSDSTDTGSSSAGATPEDSRADRSPEPPSEPATDQSPDPSPDCDSPCYGEPDTVGTLTDDTVAEVSGMAASVRTPGLYYVVSDEPGTAEVAVVQEDGTPVARLELAGMDTENAEALAVGPCGDDPETSCLYVGDIGDHVGRDHVTVYRAPEPDLDDPPASLDVDADALEFDYEAGPTDAETLLVDPDGRLLVVSKAPFDEDTGETGSTRLYRGPADGGEFALLGEIELPEPEDGFLAGLVGNVVTDASADLAAGRVLLRTYDEVLEYRAAEPGADIATFPDWPRRRVPAGSVLQAETVAYLVDDCGYLTTSELTGTIDAVRCTG</sequence>
<dbReference type="EMBL" id="LT629791">
    <property type="protein sequence ID" value="SDU27239.1"/>
    <property type="molecule type" value="Genomic_DNA"/>
</dbReference>
<feature type="compositionally biased region" description="Low complexity" evidence="1">
    <location>
        <begin position="1"/>
        <end position="24"/>
    </location>
</feature>
<proteinExistence type="predicted"/>
<dbReference type="Proteomes" id="UP000182977">
    <property type="component" value="Chromosome I"/>
</dbReference>
<name>A0A1H2H674_9ACTN</name>
<keyword evidence="3" id="KW-1185">Reference proteome</keyword>
<dbReference type="STRING" id="419479.SAMN04488563_0859"/>
<gene>
    <name evidence="2" type="ORF">SAMN04488563_0859</name>
</gene>
<protein>
    <submittedName>
        <fullName evidence="2">Uncharacterized protein</fullName>
    </submittedName>
</protein>
<dbReference type="AlphaFoldDB" id="A0A1H2H674"/>
<accession>A0A1H2H674</accession>
<reference evidence="3" key="1">
    <citation type="submission" date="2016-10" db="EMBL/GenBank/DDBJ databases">
        <authorList>
            <person name="Varghese N."/>
            <person name="Submissions S."/>
        </authorList>
    </citation>
    <scope>NUCLEOTIDE SEQUENCE [LARGE SCALE GENOMIC DNA]</scope>
    <source>
        <strain evidence="3">DSM 45079</strain>
    </source>
</reference>
<evidence type="ECO:0000313" key="2">
    <source>
        <dbReference type="EMBL" id="SDU27239.1"/>
    </source>
</evidence>